<reference evidence="8 9" key="1">
    <citation type="journal article" date="2019" name="Int. J. Syst. Evol. Microbiol.">
        <title>The Global Catalogue of Microorganisms (GCM) 10K type strain sequencing project: providing services to taxonomists for standard genome sequencing and annotation.</title>
        <authorList>
            <consortium name="The Broad Institute Genomics Platform"/>
            <consortium name="The Broad Institute Genome Sequencing Center for Infectious Disease"/>
            <person name="Wu L."/>
            <person name="Ma J."/>
        </authorList>
    </citation>
    <scope>NUCLEOTIDE SEQUENCE [LARGE SCALE GENOMIC DNA]</scope>
    <source>
        <strain evidence="8 9">CGMCC 1.12543</strain>
    </source>
</reference>
<evidence type="ECO:0000256" key="4">
    <source>
        <dbReference type="ARBA" id="ARBA00023002"/>
    </source>
</evidence>
<dbReference type="PANTHER" id="PTHR19372:SF7">
    <property type="entry name" value="SULFITE OXIDASE, MITOCHONDRIAL"/>
    <property type="match status" value="1"/>
</dbReference>
<dbReference type="GO" id="GO:0016491">
    <property type="term" value="F:oxidoreductase activity"/>
    <property type="evidence" value="ECO:0007669"/>
    <property type="project" value="UniProtKB-KW"/>
</dbReference>
<evidence type="ECO:0000313" key="8">
    <source>
        <dbReference type="EMBL" id="MFC5972171.1"/>
    </source>
</evidence>
<keyword evidence="9" id="KW-1185">Reference proteome</keyword>
<dbReference type="AlphaFoldDB" id="A0ABD5RNT0"/>
<evidence type="ECO:0000259" key="6">
    <source>
        <dbReference type="Pfam" id="PF00174"/>
    </source>
</evidence>
<protein>
    <submittedName>
        <fullName evidence="8">Sulfite oxidase</fullName>
    </submittedName>
</protein>
<dbReference type="Gene3D" id="3.90.420.10">
    <property type="entry name" value="Oxidoreductase, molybdopterin-binding domain"/>
    <property type="match status" value="1"/>
</dbReference>
<keyword evidence="4" id="KW-0560">Oxidoreductase</keyword>
<evidence type="ECO:0000259" key="7">
    <source>
        <dbReference type="Pfam" id="PF03404"/>
    </source>
</evidence>
<organism evidence="8 9">
    <name type="scientific">Halomarina salina</name>
    <dbReference type="NCBI Taxonomy" id="1872699"/>
    <lineage>
        <taxon>Archaea</taxon>
        <taxon>Methanobacteriati</taxon>
        <taxon>Methanobacteriota</taxon>
        <taxon>Stenosarchaea group</taxon>
        <taxon>Halobacteria</taxon>
        <taxon>Halobacteriales</taxon>
        <taxon>Natronomonadaceae</taxon>
        <taxon>Halomarina</taxon>
    </lineage>
</organism>
<feature type="region of interest" description="Disordered" evidence="5">
    <location>
        <begin position="1"/>
        <end position="23"/>
    </location>
</feature>
<dbReference type="EMBL" id="JBHSQH010000001">
    <property type="protein sequence ID" value="MFC5972171.1"/>
    <property type="molecule type" value="Genomic_DNA"/>
</dbReference>
<comment type="caution">
    <text evidence="8">The sequence shown here is derived from an EMBL/GenBank/DDBJ whole genome shotgun (WGS) entry which is preliminary data.</text>
</comment>
<dbReference type="PRINTS" id="PR00407">
    <property type="entry name" value="EUMOPTERIN"/>
</dbReference>
<dbReference type="InterPro" id="IPR005066">
    <property type="entry name" value="MoCF_OxRdtse_dimer"/>
</dbReference>
<dbReference type="PANTHER" id="PTHR19372">
    <property type="entry name" value="SULFITE REDUCTASE"/>
    <property type="match status" value="1"/>
</dbReference>
<dbReference type="Pfam" id="PF03404">
    <property type="entry name" value="Mo-co_dimer"/>
    <property type="match status" value="1"/>
</dbReference>
<keyword evidence="3" id="KW-0479">Metal-binding</keyword>
<feature type="domain" description="Moybdenum cofactor oxidoreductase dimerisation" evidence="7">
    <location>
        <begin position="286"/>
        <end position="375"/>
    </location>
</feature>
<dbReference type="GO" id="GO:0046872">
    <property type="term" value="F:metal ion binding"/>
    <property type="evidence" value="ECO:0007669"/>
    <property type="project" value="UniProtKB-KW"/>
</dbReference>
<dbReference type="InterPro" id="IPR014756">
    <property type="entry name" value="Ig_E-set"/>
</dbReference>
<feature type="domain" description="Oxidoreductase molybdopterin-binding" evidence="6">
    <location>
        <begin position="63"/>
        <end position="227"/>
    </location>
</feature>
<gene>
    <name evidence="8" type="ORF">ACFPYI_12595</name>
</gene>
<dbReference type="RefSeq" id="WP_247415251.1">
    <property type="nucleotide sequence ID" value="NZ_JALLGW010000001.1"/>
</dbReference>
<proteinExistence type="predicted"/>
<dbReference type="Pfam" id="PF00174">
    <property type="entry name" value="Oxidored_molyb"/>
    <property type="match status" value="1"/>
</dbReference>
<dbReference type="InterPro" id="IPR036374">
    <property type="entry name" value="OxRdtase_Mopterin-bd_sf"/>
</dbReference>
<dbReference type="CDD" id="cd02110">
    <property type="entry name" value="SO_family_Moco_dimer"/>
    <property type="match status" value="1"/>
</dbReference>
<evidence type="ECO:0000256" key="3">
    <source>
        <dbReference type="ARBA" id="ARBA00022723"/>
    </source>
</evidence>
<keyword evidence="2" id="KW-0500">Molybdenum</keyword>
<accession>A0ABD5RNT0</accession>
<evidence type="ECO:0000256" key="2">
    <source>
        <dbReference type="ARBA" id="ARBA00022505"/>
    </source>
</evidence>
<dbReference type="SUPFAM" id="SSF56524">
    <property type="entry name" value="Oxidoreductase molybdopterin-binding domain"/>
    <property type="match status" value="1"/>
</dbReference>
<comment type="cofactor">
    <cofactor evidence="1">
        <name>Mo-molybdopterin</name>
        <dbReference type="ChEBI" id="CHEBI:71302"/>
    </cofactor>
</comment>
<dbReference type="SUPFAM" id="SSF81296">
    <property type="entry name" value="E set domains"/>
    <property type="match status" value="1"/>
</dbReference>
<dbReference type="InterPro" id="IPR000572">
    <property type="entry name" value="OxRdtase_Mopterin-bd_dom"/>
</dbReference>
<dbReference type="InterPro" id="IPR008335">
    <property type="entry name" value="Mopterin_OxRdtase_euk"/>
</dbReference>
<sequence>MSERPHGRSAPEDRPARLVDRESFDGRFPGLQVLTEDPENAEMADRAFDQLLTTRASHYVRSHYPVPDLDGEDWTVSLTGTLEEADLSMRALREEYPTETVAHTMECSGNGRSAFEPDAEGHQWTVGAVGTALWTGTPVSAVLEAHDADTSDGMWLSVVGADAPEGEDAYCRSVPVEKVADDALLAYEMNGLPLTPEHGYPVRLLVPGWFGNNSVKWVERLHLMDSMVTGDELPPGHAHYQQESYRIRPDSDEEVTYHETLSTYDTQAQLDGDEVRHAYLLDQLPKAAIGTPADGASVPPGQTTIRGVAWGGEDPVERVEVSTDGGASWDAASLADPALGRYAWRRFRYRWDATPGDHDLLARAVTADGRGQPERVAAPDEGPLAITDETYPWNYKGYGNNAYRTYGVRVTVEDD</sequence>
<dbReference type="Gene3D" id="2.60.40.650">
    <property type="match status" value="1"/>
</dbReference>
<dbReference type="Proteomes" id="UP001596099">
    <property type="component" value="Unassembled WGS sequence"/>
</dbReference>
<evidence type="ECO:0000256" key="1">
    <source>
        <dbReference type="ARBA" id="ARBA00001924"/>
    </source>
</evidence>
<evidence type="ECO:0000256" key="5">
    <source>
        <dbReference type="SAM" id="MobiDB-lite"/>
    </source>
</evidence>
<evidence type="ECO:0000313" key="9">
    <source>
        <dbReference type="Proteomes" id="UP001596099"/>
    </source>
</evidence>
<name>A0ABD5RNT0_9EURY</name>